<keyword evidence="1" id="KW-0812">Transmembrane</keyword>
<feature type="domain" description="AB hydrolase-1" evidence="2">
    <location>
        <begin position="79"/>
        <end position="186"/>
    </location>
</feature>
<keyword evidence="1" id="KW-0472">Membrane</keyword>
<dbReference type="InterPro" id="IPR029058">
    <property type="entry name" value="AB_hydrolase_fold"/>
</dbReference>
<evidence type="ECO:0000313" key="3">
    <source>
        <dbReference type="EMBL" id="KRN57757.1"/>
    </source>
</evidence>
<dbReference type="SUPFAM" id="SSF53474">
    <property type="entry name" value="alpha/beta-Hydrolases"/>
    <property type="match status" value="1"/>
</dbReference>
<keyword evidence="4" id="KW-1185">Reference proteome</keyword>
<evidence type="ECO:0000256" key="1">
    <source>
        <dbReference type="SAM" id="Phobius"/>
    </source>
</evidence>
<feature type="transmembrane region" description="Helical" evidence="1">
    <location>
        <begin position="15"/>
        <end position="38"/>
    </location>
</feature>
<dbReference type="Gene3D" id="3.40.50.1820">
    <property type="entry name" value="alpha/beta hydrolase"/>
    <property type="match status" value="1"/>
</dbReference>
<comment type="caution">
    <text evidence="3">The sequence shown here is derived from an EMBL/GenBank/DDBJ whole genome shotgun (WGS) entry which is preliminary data.</text>
</comment>
<proteinExistence type="predicted"/>
<organism evidence="3 4">
    <name type="scientific">Carnobacterium divergens DSM 20623</name>
    <dbReference type="NCBI Taxonomy" id="1449336"/>
    <lineage>
        <taxon>Bacteria</taxon>
        <taxon>Bacillati</taxon>
        <taxon>Bacillota</taxon>
        <taxon>Bacilli</taxon>
        <taxon>Lactobacillales</taxon>
        <taxon>Carnobacteriaceae</taxon>
        <taxon>Carnobacterium</taxon>
    </lineage>
</organism>
<dbReference type="PANTHER" id="PTHR43798:SF33">
    <property type="entry name" value="HYDROLASE, PUTATIVE (AFU_ORTHOLOGUE AFUA_2G14860)-RELATED"/>
    <property type="match status" value="1"/>
</dbReference>
<dbReference type="GeneID" id="89589521"/>
<dbReference type="EMBL" id="JQBS01000001">
    <property type="protein sequence ID" value="KRN57757.1"/>
    <property type="molecule type" value="Genomic_DNA"/>
</dbReference>
<gene>
    <name evidence="3" type="ORF">IV74_GL001012</name>
</gene>
<dbReference type="InterPro" id="IPR000073">
    <property type="entry name" value="AB_hydrolase_1"/>
</dbReference>
<dbReference type="RefSeq" id="WP_051915600.1">
    <property type="nucleotide sequence ID" value="NZ_JQBS01000001.1"/>
</dbReference>
<protein>
    <recommendedName>
        <fullName evidence="2">AB hydrolase-1 domain-containing protein</fullName>
    </recommendedName>
</protein>
<dbReference type="PANTHER" id="PTHR43798">
    <property type="entry name" value="MONOACYLGLYCEROL LIPASE"/>
    <property type="match status" value="1"/>
</dbReference>
<evidence type="ECO:0000313" key="4">
    <source>
        <dbReference type="Proteomes" id="UP000051658"/>
    </source>
</evidence>
<sequence>MKTTKKAKKNGIRRFFHIIGMIVATLIGIIVLAMAGIYTAHRLSLKSEAPRIENYGKKLSVFDGKMNILDEGKGEGKETIVLLTGYGTASPGLDFTPLVNNLKKDYRVVVIEPFGYGLSSQTKRPRTSDNMVEEIHEVTKQLKLDSFILMGHSISGIYSLNYANMYPEQLKAFVGIDTSTSNQPWPGFNDGVITFVQKAGILRAITKLSPEASQVKSLDAKTNEQIRLLTMKNGGNDAVRNEGQELKASFELANKQTFPKNLPVLLFVVKDDSEVAGWLELHQKQVEHLDKGKVIELTGTHYLHHTQSERIGEEVREFMK</sequence>
<dbReference type="Pfam" id="PF00561">
    <property type="entry name" value="Abhydrolase_1"/>
    <property type="match status" value="1"/>
</dbReference>
<dbReference type="InterPro" id="IPR050266">
    <property type="entry name" value="AB_hydrolase_sf"/>
</dbReference>
<evidence type="ECO:0000259" key="2">
    <source>
        <dbReference type="Pfam" id="PF00561"/>
    </source>
</evidence>
<keyword evidence="1" id="KW-1133">Transmembrane helix</keyword>
<dbReference type="GO" id="GO:0016020">
    <property type="term" value="C:membrane"/>
    <property type="evidence" value="ECO:0007669"/>
    <property type="project" value="TreeGrafter"/>
</dbReference>
<accession>A0A0R2I8R1</accession>
<dbReference type="AlphaFoldDB" id="A0A0R2I8R1"/>
<dbReference type="PATRIC" id="fig|1449336.4.peg.1036"/>
<reference evidence="3 4" key="1">
    <citation type="journal article" date="2015" name="Genome Announc.">
        <title>Expanding the biotechnology potential of lactobacilli through comparative genomics of 213 strains and associated genera.</title>
        <authorList>
            <person name="Sun Z."/>
            <person name="Harris H.M."/>
            <person name="McCann A."/>
            <person name="Guo C."/>
            <person name="Argimon S."/>
            <person name="Zhang W."/>
            <person name="Yang X."/>
            <person name="Jeffery I.B."/>
            <person name="Cooney J.C."/>
            <person name="Kagawa T.F."/>
            <person name="Liu W."/>
            <person name="Song Y."/>
            <person name="Salvetti E."/>
            <person name="Wrobel A."/>
            <person name="Rasinkangas P."/>
            <person name="Parkhill J."/>
            <person name="Rea M.C."/>
            <person name="O'Sullivan O."/>
            <person name="Ritari J."/>
            <person name="Douillard F.P."/>
            <person name="Paul Ross R."/>
            <person name="Yang R."/>
            <person name="Briner A.E."/>
            <person name="Felis G.E."/>
            <person name="de Vos W.M."/>
            <person name="Barrangou R."/>
            <person name="Klaenhammer T.R."/>
            <person name="Caufield P.W."/>
            <person name="Cui Y."/>
            <person name="Zhang H."/>
            <person name="O'Toole P.W."/>
        </authorList>
    </citation>
    <scope>NUCLEOTIDE SEQUENCE [LARGE SCALE GENOMIC DNA]</scope>
    <source>
        <strain evidence="3 4">DSM 20623</strain>
    </source>
</reference>
<dbReference type="eggNOG" id="COG0596">
    <property type="taxonomic scope" value="Bacteria"/>
</dbReference>
<name>A0A0R2I8R1_CARDV</name>
<dbReference type="Proteomes" id="UP000051658">
    <property type="component" value="Unassembled WGS sequence"/>
</dbReference>